<dbReference type="InterPro" id="IPR051011">
    <property type="entry name" value="Metal_resp_trans_reg"/>
</dbReference>
<dbReference type="PANTHER" id="PTHR43132:SF6">
    <property type="entry name" value="HTH-TYPE TRANSCRIPTIONAL REPRESSOR CZRA"/>
    <property type="match status" value="1"/>
</dbReference>
<evidence type="ECO:0000256" key="2">
    <source>
        <dbReference type="ARBA" id="ARBA00023125"/>
    </source>
</evidence>
<dbReference type="InterPro" id="IPR036390">
    <property type="entry name" value="WH_DNA-bd_sf"/>
</dbReference>
<dbReference type="InterPro" id="IPR018334">
    <property type="entry name" value="ArsR_HTH"/>
</dbReference>
<dbReference type="SUPFAM" id="SSF46785">
    <property type="entry name" value="Winged helix' DNA-binding domain"/>
    <property type="match status" value="1"/>
</dbReference>
<dbReference type="Proteomes" id="UP000016637">
    <property type="component" value="Unassembled WGS sequence"/>
</dbReference>
<dbReference type="InterPro" id="IPR036388">
    <property type="entry name" value="WH-like_DNA-bd_sf"/>
</dbReference>
<evidence type="ECO:0000256" key="3">
    <source>
        <dbReference type="ARBA" id="ARBA00023163"/>
    </source>
</evidence>
<dbReference type="GO" id="GO:0003700">
    <property type="term" value="F:DNA-binding transcription factor activity"/>
    <property type="evidence" value="ECO:0007669"/>
    <property type="project" value="InterPro"/>
</dbReference>
<dbReference type="AlphaFoldDB" id="U2QBG9"/>
<name>U2QBG9_9BACL</name>
<dbReference type="Pfam" id="PF01022">
    <property type="entry name" value="HTH_5"/>
    <property type="match status" value="1"/>
</dbReference>
<dbReference type="GO" id="GO:0046686">
    <property type="term" value="P:response to cadmium ion"/>
    <property type="evidence" value="ECO:0007669"/>
    <property type="project" value="UniProtKB-KW"/>
</dbReference>
<dbReference type="PATRIC" id="fig|1321820.3.peg.290"/>
<keyword evidence="3" id="KW-0804">Transcription</keyword>
<sequence>MNLEERDKVYNFLNLIADKRRIDIIYLIMKKRLCVQDIAEIINETVANTSYHLQQLKKGNIVKVEKEGKEVFYSLSDKHVYEILENVLEHISHK</sequence>
<evidence type="ECO:0000256" key="4">
    <source>
        <dbReference type="ARBA" id="ARBA00043263"/>
    </source>
</evidence>
<dbReference type="RefSeq" id="WP_021752619.1">
    <property type="nucleotide sequence ID" value="NZ_KI271813.1"/>
</dbReference>
<evidence type="ECO:0000313" key="6">
    <source>
        <dbReference type="EMBL" id="ERK60195.1"/>
    </source>
</evidence>
<keyword evidence="1" id="KW-0805">Transcription regulation</keyword>
<gene>
    <name evidence="6" type="ORF">HMPREF1983_00296</name>
</gene>
<dbReference type="SMART" id="SM00418">
    <property type="entry name" value="HTH_ARSR"/>
    <property type="match status" value="1"/>
</dbReference>
<dbReference type="EMBL" id="AWVP01000016">
    <property type="protein sequence ID" value="ERK60195.1"/>
    <property type="molecule type" value="Genomic_DNA"/>
</dbReference>
<evidence type="ECO:0000259" key="5">
    <source>
        <dbReference type="PROSITE" id="PS50987"/>
    </source>
</evidence>
<dbReference type="PRINTS" id="PR00778">
    <property type="entry name" value="HTHARSR"/>
</dbReference>
<organism evidence="6 7">
    <name type="scientific">Gemella bergeri ATCC 700627</name>
    <dbReference type="NCBI Taxonomy" id="1321820"/>
    <lineage>
        <taxon>Bacteria</taxon>
        <taxon>Bacillati</taxon>
        <taxon>Bacillota</taxon>
        <taxon>Bacilli</taxon>
        <taxon>Bacillales</taxon>
        <taxon>Gemellaceae</taxon>
        <taxon>Gemella</taxon>
    </lineage>
</organism>
<reference evidence="6 7" key="1">
    <citation type="submission" date="2013-08" db="EMBL/GenBank/DDBJ databases">
        <authorList>
            <person name="Weinstock G."/>
            <person name="Sodergren E."/>
            <person name="Wylie T."/>
            <person name="Fulton L."/>
            <person name="Fulton R."/>
            <person name="Fronick C."/>
            <person name="O'Laughlin M."/>
            <person name="Godfrey J."/>
            <person name="Miner T."/>
            <person name="Herter B."/>
            <person name="Appelbaum E."/>
            <person name="Cordes M."/>
            <person name="Lek S."/>
            <person name="Wollam A."/>
            <person name="Pepin K.H."/>
            <person name="Palsikar V.B."/>
            <person name="Mitreva M."/>
            <person name="Wilson R.K."/>
        </authorList>
    </citation>
    <scope>NUCLEOTIDE SEQUENCE [LARGE SCALE GENOMIC DNA]</scope>
    <source>
        <strain evidence="6 7">ATCC 700627</strain>
    </source>
</reference>
<keyword evidence="4" id="KW-0105">Cadmium resistance</keyword>
<dbReference type="HOGENOM" id="CLU_097806_7_4_9"/>
<dbReference type="CDD" id="cd00090">
    <property type="entry name" value="HTH_ARSR"/>
    <property type="match status" value="1"/>
</dbReference>
<dbReference type="InterPro" id="IPR011991">
    <property type="entry name" value="ArsR-like_HTH"/>
</dbReference>
<dbReference type="NCBIfam" id="NF033788">
    <property type="entry name" value="HTH_metalloreg"/>
    <property type="match status" value="1"/>
</dbReference>
<protein>
    <submittedName>
        <fullName evidence="6">Cadmium efflux system accessory family protein</fullName>
    </submittedName>
</protein>
<dbReference type="PROSITE" id="PS00846">
    <property type="entry name" value="HTH_ARSR_1"/>
    <property type="match status" value="1"/>
</dbReference>
<dbReference type="GO" id="GO:0003677">
    <property type="term" value="F:DNA binding"/>
    <property type="evidence" value="ECO:0007669"/>
    <property type="project" value="UniProtKB-KW"/>
</dbReference>
<keyword evidence="2" id="KW-0238">DNA-binding</keyword>
<feature type="domain" description="HTH arsR-type" evidence="5">
    <location>
        <begin position="1"/>
        <end position="94"/>
    </location>
</feature>
<dbReference type="PANTHER" id="PTHR43132">
    <property type="entry name" value="ARSENICAL RESISTANCE OPERON REPRESSOR ARSR-RELATED"/>
    <property type="match status" value="1"/>
</dbReference>
<dbReference type="InterPro" id="IPR001845">
    <property type="entry name" value="HTH_ArsR_DNA-bd_dom"/>
</dbReference>
<evidence type="ECO:0000313" key="7">
    <source>
        <dbReference type="Proteomes" id="UP000016637"/>
    </source>
</evidence>
<proteinExistence type="predicted"/>
<dbReference type="Gene3D" id="1.10.10.10">
    <property type="entry name" value="Winged helix-like DNA-binding domain superfamily/Winged helix DNA-binding domain"/>
    <property type="match status" value="1"/>
</dbReference>
<keyword evidence="7" id="KW-1185">Reference proteome</keyword>
<evidence type="ECO:0000256" key="1">
    <source>
        <dbReference type="ARBA" id="ARBA00023015"/>
    </source>
</evidence>
<accession>U2QBG9</accession>
<dbReference type="PROSITE" id="PS50987">
    <property type="entry name" value="HTH_ARSR_2"/>
    <property type="match status" value="1"/>
</dbReference>
<comment type="caution">
    <text evidence="6">The sequence shown here is derived from an EMBL/GenBank/DDBJ whole genome shotgun (WGS) entry which is preliminary data.</text>
</comment>
<dbReference type="eggNOG" id="COG0640">
    <property type="taxonomic scope" value="Bacteria"/>
</dbReference>